<gene>
    <name evidence="2" type="ORF">PG993_011987</name>
</gene>
<evidence type="ECO:0000313" key="2">
    <source>
        <dbReference type="EMBL" id="KAK8023921.1"/>
    </source>
</evidence>
<dbReference type="InterPro" id="IPR021858">
    <property type="entry name" value="Fun_TF"/>
</dbReference>
<dbReference type="EMBL" id="JAQQWK010000011">
    <property type="protein sequence ID" value="KAK8023921.1"/>
    <property type="molecule type" value="Genomic_DNA"/>
</dbReference>
<keyword evidence="1" id="KW-0539">Nucleus</keyword>
<organism evidence="2 3">
    <name type="scientific">Apiospora rasikravindrae</name>
    <dbReference type="NCBI Taxonomy" id="990691"/>
    <lineage>
        <taxon>Eukaryota</taxon>
        <taxon>Fungi</taxon>
        <taxon>Dikarya</taxon>
        <taxon>Ascomycota</taxon>
        <taxon>Pezizomycotina</taxon>
        <taxon>Sordariomycetes</taxon>
        <taxon>Xylariomycetidae</taxon>
        <taxon>Amphisphaeriales</taxon>
        <taxon>Apiosporaceae</taxon>
        <taxon>Apiospora</taxon>
    </lineage>
</organism>
<dbReference type="Pfam" id="PF11951">
    <property type="entry name" value="Fungal_trans_2"/>
    <property type="match status" value="1"/>
</dbReference>
<comment type="caution">
    <text evidence="2">The sequence shown here is derived from an EMBL/GenBank/DDBJ whole genome shotgun (WGS) entry which is preliminary data.</text>
</comment>
<evidence type="ECO:0000313" key="3">
    <source>
        <dbReference type="Proteomes" id="UP001444661"/>
    </source>
</evidence>
<evidence type="ECO:0000256" key="1">
    <source>
        <dbReference type="ARBA" id="ARBA00023242"/>
    </source>
</evidence>
<dbReference type="PANTHER" id="PTHR37540">
    <property type="entry name" value="TRANSCRIPTION FACTOR (ACR-2), PUTATIVE-RELATED-RELATED"/>
    <property type="match status" value="1"/>
</dbReference>
<sequence length="418" mass="46535">MRAGRWNSNGGGVSVSLPRVKLLAPLLPSRIDSVDGGSLDPFNSLPIPMSLQVDHLAKYFLTKFDFESSTADPMKLWFPYAMQSVSMMHSSLALAAAVWRAEDVALEKSIHLEGMRQKYEAIREVRSQLSKHVGVGRNDSGMAPLMSTMSTLVFVEIYEGNFEVAELHLRGVCTLFNSHRRRSNLMADFIFCKATSMADIEVAITLGRPLMFPTLHATQAAPPVQLLDCAENPPLDKSITENNPYEVVSVFDRLRHAALYLSHERGPPSHTIKRTYALVLAAQIFMFAIFRHVPPKSTLMRRMVTRLQQAVGESPAASSIWIGHEPALLWIGFVGLLGTGVTEACQQGRYFLHLFRCAAGADSCASYVLYNRDIRQIFSAFLWDEAYCQPVLAELELEQGQTLLRCQPDGSLAPYLPE</sequence>
<proteinExistence type="predicted"/>
<protein>
    <submittedName>
        <fullName evidence="2">Uncharacterized protein</fullName>
    </submittedName>
</protein>
<keyword evidence="3" id="KW-1185">Reference proteome</keyword>
<name>A0ABR1S147_9PEZI</name>
<dbReference type="Proteomes" id="UP001444661">
    <property type="component" value="Unassembled WGS sequence"/>
</dbReference>
<reference evidence="2 3" key="1">
    <citation type="submission" date="2023-01" db="EMBL/GenBank/DDBJ databases">
        <title>Analysis of 21 Apiospora genomes using comparative genomics revels a genus with tremendous synthesis potential of carbohydrate active enzymes and secondary metabolites.</title>
        <authorList>
            <person name="Sorensen T."/>
        </authorList>
    </citation>
    <scope>NUCLEOTIDE SEQUENCE [LARGE SCALE GENOMIC DNA]</scope>
    <source>
        <strain evidence="2 3">CBS 33761</strain>
    </source>
</reference>
<accession>A0ABR1S147</accession>
<dbReference type="PANTHER" id="PTHR37540:SF5">
    <property type="entry name" value="TRANSCRIPTION FACTOR DOMAIN-CONTAINING PROTEIN"/>
    <property type="match status" value="1"/>
</dbReference>